<dbReference type="HOGENOM" id="CLU_2147184_0_0_1"/>
<protein>
    <submittedName>
        <fullName evidence="1">Uncharacterized protein</fullName>
    </submittedName>
</protein>
<gene>
    <name evidence="1" type="ORF">GLOINDRAFT_85464</name>
</gene>
<accession>U9T7S8</accession>
<proteinExistence type="predicted"/>
<evidence type="ECO:0000313" key="1">
    <source>
        <dbReference type="EMBL" id="ESA04234.1"/>
    </source>
</evidence>
<organism evidence="1">
    <name type="scientific">Rhizophagus irregularis (strain DAOM 181602 / DAOM 197198 / MUCL 43194)</name>
    <name type="common">Arbuscular mycorrhizal fungus</name>
    <name type="synonym">Glomus intraradices</name>
    <dbReference type="NCBI Taxonomy" id="747089"/>
    <lineage>
        <taxon>Eukaryota</taxon>
        <taxon>Fungi</taxon>
        <taxon>Fungi incertae sedis</taxon>
        <taxon>Mucoromycota</taxon>
        <taxon>Glomeromycotina</taxon>
        <taxon>Glomeromycetes</taxon>
        <taxon>Glomerales</taxon>
        <taxon>Glomeraceae</taxon>
        <taxon>Rhizophagus</taxon>
    </lineage>
</organism>
<name>U9T7S8_RHIID</name>
<dbReference type="EMBL" id="KI294474">
    <property type="protein sequence ID" value="ESA04234.1"/>
    <property type="molecule type" value="Genomic_DNA"/>
</dbReference>
<sequence length="112" mass="12996">MQCLEKKIMVKVKIKLRKALLQEVCNKHKTLMRNSEFPVGNLFNWTFGHPIGYSIGHTVCPIVQLFFILYDLNNMDIVQLDLDICPIVQLDAQYPIKSIGHCPNPRLFILNR</sequence>
<reference evidence="1" key="1">
    <citation type="submission" date="2013-07" db="EMBL/GenBank/DDBJ databases">
        <title>The genome of an arbuscular mycorrhizal fungus provides insights into the evolution of the oldest plant symbiosis.</title>
        <authorList>
            <consortium name="DOE Joint Genome Institute"/>
            <person name="Tisserant E."/>
            <person name="Malbreil M."/>
            <person name="Kuo A."/>
            <person name="Kohler A."/>
            <person name="Symeonidi A."/>
            <person name="Balestrini R."/>
            <person name="Charron P."/>
            <person name="Duensing N."/>
            <person name="Frei-dit-Frey N."/>
            <person name="Gianinazzi-Pearson V."/>
            <person name="Gilbert B."/>
            <person name="Handa Y."/>
            <person name="Hijri M."/>
            <person name="Kaul R."/>
            <person name="Kawaguchi M."/>
            <person name="Krajinski F."/>
            <person name="Lammers P."/>
            <person name="Lapierre D."/>
            <person name="Masclaux F.G."/>
            <person name="Murat C."/>
            <person name="Morin E."/>
            <person name="Ndikumana S."/>
            <person name="Pagni M."/>
            <person name="Petitpierre D."/>
            <person name="Requena N."/>
            <person name="Rosikiewicz P."/>
            <person name="Riley R."/>
            <person name="Saito K."/>
            <person name="San Clemente H."/>
            <person name="Shapiro H."/>
            <person name="van Tuinen D."/>
            <person name="Becard G."/>
            <person name="Bonfante P."/>
            <person name="Paszkowski U."/>
            <person name="Shachar-Hill Y."/>
            <person name="Young J.P."/>
            <person name="Sanders I.R."/>
            <person name="Henrissat B."/>
            <person name="Rensing S.A."/>
            <person name="Grigoriev I.V."/>
            <person name="Corradi N."/>
            <person name="Roux C."/>
            <person name="Martin F."/>
        </authorList>
    </citation>
    <scope>NUCLEOTIDE SEQUENCE</scope>
    <source>
        <strain evidence="1">DAOM 197198</strain>
    </source>
</reference>
<dbReference type="AlphaFoldDB" id="U9T7S8"/>